<dbReference type="RefSeq" id="WP_194504940.1">
    <property type="nucleotide sequence ID" value="NZ_JADIVZ010000014.1"/>
</dbReference>
<feature type="region of interest" description="Disordered" evidence="1">
    <location>
        <begin position="138"/>
        <end position="161"/>
    </location>
</feature>
<dbReference type="Proteomes" id="UP000656804">
    <property type="component" value="Unassembled WGS sequence"/>
</dbReference>
<accession>A0A930YEP3</accession>
<comment type="caution">
    <text evidence="2">The sequence shown here is derived from an EMBL/GenBank/DDBJ whole genome shotgun (WGS) entry which is preliminary data.</text>
</comment>
<dbReference type="AlphaFoldDB" id="A0A930YEP3"/>
<evidence type="ECO:0000313" key="3">
    <source>
        <dbReference type="Proteomes" id="UP000656804"/>
    </source>
</evidence>
<protein>
    <submittedName>
        <fullName evidence="2">Uncharacterized protein</fullName>
    </submittedName>
</protein>
<evidence type="ECO:0000313" key="2">
    <source>
        <dbReference type="EMBL" id="MBF4163674.1"/>
    </source>
</evidence>
<keyword evidence="3" id="KW-1185">Reference proteome</keyword>
<sequence>MSQRAQTRGSMLEAMHRRPTRARTAAVVVPIVLGLAIAAGYGSRLLWHQVAPAASSGEVTCWDGSGADAAVDCALPSGVKGLAWVFPTFKPAKQDCTDELASHPAFTRATMWSCRQTVQGRAVSITYSQVASVSQTRRTLDRQLGADQRSRSTPRGAGPRFRWQPARIADGRWRSALLVGSQPYLVEVTASTAQDAADVLKRRVRVRPASELLVQPSE</sequence>
<name>A0A930YEP3_9ACTN</name>
<gene>
    <name evidence="2" type="ORF">ISG29_18500</name>
</gene>
<proteinExistence type="predicted"/>
<reference evidence="2" key="1">
    <citation type="submission" date="2020-11" db="EMBL/GenBank/DDBJ databases">
        <title>Nocardioides sp. CBS4Y-1, whole genome shotgun sequence.</title>
        <authorList>
            <person name="Tuo L."/>
        </authorList>
    </citation>
    <scope>NUCLEOTIDE SEQUENCE</scope>
    <source>
        <strain evidence="2">CBS4Y-1</strain>
    </source>
</reference>
<evidence type="ECO:0000256" key="1">
    <source>
        <dbReference type="SAM" id="MobiDB-lite"/>
    </source>
</evidence>
<dbReference type="EMBL" id="JADIVZ010000014">
    <property type="protein sequence ID" value="MBF4163674.1"/>
    <property type="molecule type" value="Genomic_DNA"/>
</dbReference>
<organism evidence="2 3">
    <name type="scientific">Nocardioides acrostichi</name>
    <dbReference type="NCBI Taxonomy" id="2784339"/>
    <lineage>
        <taxon>Bacteria</taxon>
        <taxon>Bacillati</taxon>
        <taxon>Actinomycetota</taxon>
        <taxon>Actinomycetes</taxon>
        <taxon>Propionibacteriales</taxon>
        <taxon>Nocardioidaceae</taxon>
        <taxon>Nocardioides</taxon>
    </lineage>
</organism>